<evidence type="ECO:0000313" key="3">
    <source>
        <dbReference type="Proteomes" id="UP000053690"/>
    </source>
</evidence>
<evidence type="ECO:0000313" key="2">
    <source>
        <dbReference type="EMBL" id="KUJ79588.1"/>
    </source>
</evidence>
<dbReference type="Proteomes" id="UP000053690">
    <property type="component" value="Unassembled WGS sequence"/>
</dbReference>
<proteinExistence type="predicted"/>
<protein>
    <recommendedName>
        <fullName evidence="4">Transporter</fullName>
    </recommendedName>
</protein>
<dbReference type="EMBL" id="LQBP01000004">
    <property type="protein sequence ID" value="KUJ79588.1"/>
    <property type="molecule type" value="Genomic_DNA"/>
</dbReference>
<gene>
    <name evidence="2" type="ORF">AVO44_08390</name>
</gene>
<keyword evidence="3" id="KW-1185">Reference proteome</keyword>
<organism evidence="2 3">
    <name type="scientific">Ruegeria profundi</name>
    <dbReference type="NCBI Taxonomy" id="1685378"/>
    <lineage>
        <taxon>Bacteria</taxon>
        <taxon>Pseudomonadati</taxon>
        <taxon>Pseudomonadota</taxon>
        <taxon>Alphaproteobacteria</taxon>
        <taxon>Rhodobacterales</taxon>
        <taxon>Roseobacteraceae</taxon>
        <taxon>Ruegeria</taxon>
    </lineage>
</organism>
<dbReference type="OrthoDB" id="9809066at2"/>
<name>A0A0X3TV35_9RHOB</name>
<evidence type="ECO:0008006" key="4">
    <source>
        <dbReference type="Google" id="ProtNLM"/>
    </source>
</evidence>
<feature type="compositionally biased region" description="Polar residues" evidence="1">
    <location>
        <begin position="1"/>
        <end position="14"/>
    </location>
</feature>
<reference evidence="3" key="1">
    <citation type="submission" date="2015-12" db="EMBL/GenBank/DDBJ databases">
        <authorList>
            <person name="Zhang G."/>
            <person name="Stingl U."/>
        </authorList>
    </citation>
    <scope>NUCLEOTIDE SEQUENCE [LARGE SCALE GENOMIC DNA]</scope>
    <source>
        <strain evidence="3">ZGT108</strain>
    </source>
</reference>
<sequence>MAQSANPSGSTIPDGSSGPAQDEASDLAKQLSNPVASLITVPFQFNYDTNIGETDADRWVLNIQPVIPFDLTESLNLISRTIVPFIDLDSPVFGGDDVSGLGDIVQSFFFSPKAPTANGWIWGAGPVFLLPTGKDEFTSDNWGVGPTAVALKQDNGWTYGALINHIWGVDNPSGGRDKTNATFLQPFLSYTTPDAWTYSVNTESTYDWNDEQWTIPINASVSKLVHFGDQPVSFQFGGRYYADAPSGGPDWGLRFNITFLFPE</sequence>
<dbReference type="STRING" id="1685378.AVO44_08390"/>
<accession>A0A0X3TV35</accession>
<feature type="region of interest" description="Disordered" evidence="1">
    <location>
        <begin position="1"/>
        <end position="27"/>
    </location>
</feature>
<dbReference type="AlphaFoldDB" id="A0A0X3TV35"/>
<evidence type="ECO:0000256" key="1">
    <source>
        <dbReference type="SAM" id="MobiDB-lite"/>
    </source>
</evidence>
<comment type="caution">
    <text evidence="2">The sequence shown here is derived from an EMBL/GenBank/DDBJ whole genome shotgun (WGS) entry which is preliminary data.</text>
</comment>